<dbReference type="SUPFAM" id="SSF55961">
    <property type="entry name" value="Bet v1-like"/>
    <property type="match status" value="1"/>
</dbReference>
<dbReference type="InterPro" id="IPR029866">
    <property type="entry name" value="StAR"/>
</dbReference>
<dbReference type="Gene3D" id="3.30.530.20">
    <property type="match status" value="1"/>
</dbReference>
<dbReference type="Pfam" id="PF01852">
    <property type="entry name" value="START"/>
    <property type="match status" value="1"/>
</dbReference>
<dbReference type="SMART" id="SM00234">
    <property type="entry name" value="START"/>
    <property type="match status" value="1"/>
</dbReference>
<dbReference type="GO" id="GO:0120020">
    <property type="term" value="F:cholesterol transfer activity"/>
    <property type="evidence" value="ECO:0007669"/>
    <property type="project" value="InterPro"/>
</dbReference>
<sequence length="257" mass="28914">FQMLRAVVYMVILQLASKKALAMTSVTFHGITDTLKPEDEKYADALNTAADAFREAESLFNDEDFVNRRGWKREVETEDGDVVYSKHTPKGKMVTVSTVLEGHVDAVIKETWTGIDTLPDWNPNINYASIVVSLTDHSDIVTYGNNDVLIVSGRDFVSSRLYRPTPGGGYIMVSRSVEIDSKPVVKDKVRAHLYLAAVQFRPHPENEKKTLCDVAMLCDLKGMLPKMLVNQVLPKIMVMDTEQNVKHFKELAEKEAH</sequence>
<dbReference type="InterPro" id="IPR023393">
    <property type="entry name" value="START-like_dom_sf"/>
</dbReference>
<dbReference type="PANTHER" id="PTHR46489:SF1">
    <property type="entry name" value="STEROIDOGENIC ACUTE REGULATORY PROTEIN, MITOCHONDRIAL"/>
    <property type="match status" value="1"/>
</dbReference>
<dbReference type="GO" id="GO:0015485">
    <property type="term" value="F:cholesterol binding"/>
    <property type="evidence" value="ECO:0007669"/>
    <property type="project" value="InterPro"/>
</dbReference>
<feature type="non-terminal residue" evidence="3">
    <location>
        <position position="1"/>
    </location>
</feature>
<organism evidence="3 4">
    <name type="scientific">Pristionchus fissidentatus</name>
    <dbReference type="NCBI Taxonomy" id="1538716"/>
    <lineage>
        <taxon>Eukaryota</taxon>
        <taxon>Metazoa</taxon>
        <taxon>Ecdysozoa</taxon>
        <taxon>Nematoda</taxon>
        <taxon>Chromadorea</taxon>
        <taxon>Rhabditida</taxon>
        <taxon>Rhabditina</taxon>
        <taxon>Diplogasteromorpha</taxon>
        <taxon>Diplogasteroidea</taxon>
        <taxon>Neodiplogasteridae</taxon>
        <taxon>Pristionchus</taxon>
    </lineage>
</organism>
<dbReference type="AlphaFoldDB" id="A0AAV5W7L2"/>
<feature type="signal peptide" evidence="1">
    <location>
        <begin position="1"/>
        <end position="22"/>
    </location>
</feature>
<evidence type="ECO:0000259" key="2">
    <source>
        <dbReference type="PROSITE" id="PS50848"/>
    </source>
</evidence>
<keyword evidence="1" id="KW-0732">Signal</keyword>
<dbReference type="Proteomes" id="UP001432322">
    <property type="component" value="Unassembled WGS sequence"/>
</dbReference>
<protein>
    <recommendedName>
        <fullName evidence="2">START domain-containing protein</fullName>
    </recommendedName>
</protein>
<dbReference type="EMBL" id="BTSY01000005">
    <property type="protein sequence ID" value="GMT27817.1"/>
    <property type="molecule type" value="Genomic_DNA"/>
</dbReference>
<dbReference type="InterPro" id="IPR002913">
    <property type="entry name" value="START_lipid-bd_dom"/>
</dbReference>
<dbReference type="GO" id="GO:0006694">
    <property type="term" value="P:steroid biosynthetic process"/>
    <property type="evidence" value="ECO:0007669"/>
    <property type="project" value="InterPro"/>
</dbReference>
<name>A0AAV5W7L2_9BILA</name>
<accession>A0AAV5W7L2</accession>
<proteinExistence type="predicted"/>
<dbReference type="PROSITE" id="PS50848">
    <property type="entry name" value="START"/>
    <property type="match status" value="1"/>
</dbReference>
<feature type="chain" id="PRO_5043473166" description="START domain-containing protein" evidence="1">
    <location>
        <begin position="23"/>
        <end position="257"/>
    </location>
</feature>
<evidence type="ECO:0000256" key="1">
    <source>
        <dbReference type="SAM" id="SignalP"/>
    </source>
</evidence>
<reference evidence="3" key="1">
    <citation type="submission" date="2023-10" db="EMBL/GenBank/DDBJ databases">
        <title>Genome assembly of Pristionchus species.</title>
        <authorList>
            <person name="Yoshida K."/>
            <person name="Sommer R.J."/>
        </authorList>
    </citation>
    <scope>NUCLEOTIDE SEQUENCE</scope>
    <source>
        <strain evidence="3">RS5133</strain>
    </source>
</reference>
<evidence type="ECO:0000313" key="4">
    <source>
        <dbReference type="Proteomes" id="UP001432322"/>
    </source>
</evidence>
<dbReference type="PANTHER" id="PTHR46489">
    <property type="entry name" value="STEROIDOGENIC ACUTE REGULATORY PROTEIN, MITOCHONDRIAL"/>
    <property type="match status" value="1"/>
</dbReference>
<dbReference type="GO" id="GO:0005739">
    <property type="term" value="C:mitochondrion"/>
    <property type="evidence" value="ECO:0007669"/>
    <property type="project" value="InterPro"/>
</dbReference>
<feature type="domain" description="START" evidence="2">
    <location>
        <begin position="70"/>
        <end position="253"/>
    </location>
</feature>
<comment type="caution">
    <text evidence="3">The sequence shown here is derived from an EMBL/GenBank/DDBJ whole genome shotgun (WGS) entry which is preliminary data.</text>
</comment>
<gene>
    <name evidence="3" type="ORF">PFISCL1PPCAC_19114</name>
</gene>
<evidence type="ECO:0000313" key="3">
    <source>
        <dbReference type="EMBL" id="GMT27817.1"/>
    </source>
</evidence>
<keyword evidence="4" id="KW-1185">Reference proteome</keyword>